<feature type="region of interest" description="Disordered" evidence="1">
    <location>
        <begin position="135"/>
        <end position="165"/>
    </location>
</feature>
<proteinExistence type="predicted"/>
<keyword evidence="3" id="KW-1185">Reference proteome</keyword>
<dbReference type="OrthoDB" id="1103562at2759"/>
<evidence type="ECO:0000313" key="3">
    <source>
        <dbReference type="Proteomes" id="UP000886595"/>
    </source>
</evidence>
<gene>
    <name evidence="2" type="ORF">Bca52824_093354</name>
</gene>
<comment type="caution">
    <text evidence="2">The sequence shown here is derived from an EMBL/GenBank/DDBJ whole genome shotgun (WGS) entry which is preliminary data.</text>
</comment>
<dbReference type="Proteomes" id="UP000886595">
    <property type="component" value="Unassembled WGS sequence"/>
</dbReference>
<dbReference type="AlphaFoldDB" id="A0A8X7P5U8"/>
<sequence length="165" mass="18078">MARMIPIEEGISIKELEHRVLSEFKLVERGNGVSLTYWPPDSLDLATGIKTPPVLLTNDEALKYFFTHMKVNGSMNLFATLERLGEGVVEEDRGDKKQTVSGCEGKGRYVSSVGSKANFIDLDDVELVNKVEKFEERMKSASNPTGVGDVSGSSEGIDSNYSGLE</sequence>
<organism evidence="2 3">
    <name type="scientific">Brassica carinata</name>
    <name type="common">Ethiopian mustard</name>
    <name type="synonym">Abyssinian cabbage</name>
    <dbReference type="NCBI Taxonomy" id="52824"/>
    <lineage>
        <taxon>Eukaryota</taxon>
        <taxon>Viridiplantae</taxon>
        <taxon>Streptophyta</taxon>
        <taxon>Embryophyta</taxon>
        <taxon>Tracheophyta</taxon>
        <taxon>Spermatophyta</taxon>
        <taxon>Magnoliopsida</taxon>
        <taxon>eudicotyledons</taxon>
        <taxon>Gunneridae</taxon>
        <taxon>Pentapetalae</taxon>
        <taxon>rosids</taxon>
        <taxon>malvids</taxon>
        <taxon>Brassicales</taxon>
        <taxon>Brassicaceae</taxon>
        <taxon>Brassiceae</taxon>
        <taxon>Brassica</taxon>
    </lineage>
</organism>
<accession>A0A8X7P5U8</accession>
<protein>
    <submittedName>
        <fullName evidence="2">Uncharacterized protein</fullName>
    </submittedName>
</protein>
<evidence type="ECO:0000313" key="2">
    <source>
        <dbReference type="EMBL" id="KAG2244788.1"/>
    </source>
</evidence>
<feature type="compositionally biased region" description="Polar residues" evidence="1">
    <location>
        <begin position="140"/>
        <end position="165"/>
    </location>
</feature>
<name>A0A8X7P5U8_BRACI</name>
<evidence type="ECO:0000256" key="1">
    <source>
        <dbReference type="SAM" id="MobiDB-lite"/>
    </source>
</evidence>
<dbReference type="EMBL" id="JAAMPC010000054">
    <property type="protein sequence ID" value="KAG2244788.1"/>
    <property type="molecule type" value="Genomic_DNA"/>
</dbReference>
<reference evidence="2 3" key="1">
    <citation type="submission" date="2020-02" db="EMBL/GenBank/DDBJ databases">
        <authorList>
            <person name="Ma Q."/>
            <person name="Huang Y."/>
            <person name="Song X."/>
            <person name="Pei D."/>
        </authorList>
    </citation>
    <scope>NUCLEOTIDE SEQUENCE [LARGE SCALE GENOMIC DNA]</scope>
    <source>
        <strain evidence="2">Sxm20200214</strain>
        <tissue evidence="2">Leaf</tissue>
    </source>
</reference>